<dbReference type="InterPro" id="IPR051288">
    <property type="entry name" value="Serum_paraoxonase/arylesterase"/>
</dbReference>
<feature type="binding site" evidence="10">
    <location>
        <position position="53"/>
    </location>
    <ligand>
        <name>Ca(2+)</name>
        <dbReference type="ChEBI" id="CHEBI:29108"/>
        <label>1</label>
        <note>catalytic</note>
    </ligand>
</feature>
<evidence type="ECO:0000256" key="1">
    <source>
        <dbReference type="ARBA" id="ARBA00000368"/>
    </source>
</evidence>
<keyword evidence="13" id="KW-1185">Reference proteome</keyword>
<gene>
    <name evidence="12" type="primary">LOC109905505</name>
</gene>
<dbReference type="AlphaFoldDB" id="A0A8C7KVR2"/>
<dbReference type="Pfam" id="PF01731">
    <property type="entry name" value="Arylesterase"/>
    <property type="match status" value="1"/>
</dbReference>
<keyword evidence="6 10" id="KW-0106">Calcium</keyword>
<evidence type="ECO:0000256" key="7">
    <source>
        <dbReference type="ARBA" id="ARBA00023157"/>
    </source>
</evidence>
<dbReference type="Gene3D" id="2.120.10.30">
    <property type="entry name" value="TolB, C-terminal domain"/>
    <property type="match status" value="1"/>
</dbReference>
<sequence length="370" mass="40555">MMWVLVTICIAALAALLGQRLLKLSEIALANREVPVKRLPNCQLLKNIEYGAEDFTILRDGLAIISTGLKYPGMPSFSDDPGKIYTLDLLDPRLIPVELTIKGDLDRDSFNPHGISVYIDETDKTIHLFVVNHPQHYTSQVEIFLFVEEDNTIVHLKTIKHDLLHSVNDIVAVGVESFYATNDHSYPSAVLHMLAVFLGLPWADVVYYSPGGVKAVGDGFLSANGINMSPDKRYLYVSAILDHEIAVFEIKKNKDLVHVKSVAVGSLCDNIEVDQVTGDLWLGCHPNGAKVAVYDPEDLPGSEVIRIQDIHYEKPVVTQVYADDGSVLIGSSVAAPYEGKLLIGTVYHKALGNVTNPNSAIVSGCPRTLL</sequence>
<comment type="catalytic activity">
    <reaction evidence="1 11">
        <text>a phenyl acetate + H2O = a phenol + acetate + H(+)</text>
        <dbReference type="Rhea" id="RHEA:17309"/>
        <dbReference type="ChEBI" id="CHEBI:15377"/>
        <dbReference type="ChEBI" id="CHEBI:15378"/>
        <dbReference type="ChEBI" id="CHEBI:30089"/>
        <dbReference type="ChEBI" id="CHEBI:33853"/>
        <dbReference type="ChEBI" id="CHEBI:140310"/>
        <dbReference type="EC" id="3.1.1.2"/>
    </reaction>
</comment>
<feature type="binding site" evidence="10">
    <location>
        <position position="169"/>
    </location>
    <ligand>
        <name>Ca(2+)</name>
        <dbReference type="ChEBI" id="CHEBI:29108"/>
        <label>2</label>
    </ligand>
</feature>
<evidence type="ECO:0000256" key="11">
    <source>
        <dbReference type="RuleBase" id="RU368025"/>
    </source>
</evidence>
<evidence type="ECO:0000313" key="13">
    <source>
        <dbReference type="Proteomes" id="UP000694557"/>
    </source>
</evidence>
<feature type="binding site" evidence="10">
    <location>
        <position position="269"/>
    </location>
    <ligand>
        <name>Ca(2+)</name>
        <dbReference type="ChEBI" id="CHEBI:29108"/>
        <label>1</label>
        <note>catalytic</note>
    </ligand>
</feature>
<evidence type="ECO:0000256" key="6">
    <source>
        <dbReference type="ARBA" id="ARBA00022837"/>
    </source>
</evidence>
<organism evidence="12 13">
    <name type="scientific">Oncorhynchus kisutch</name>
    <name type="common">Coho salmon</name>
    <name type="synonym">Salmo kisutch</name>
    <dbReference type="NCBI Taxonomy" id="8019"/>
    <lineage>
        <taxon>Eukaryota</taxon>
        <taxon>Metazoa</taxon>
        <taxon>Chordata</taxon>
        <taxon>Craniata</taxon>
        <taxon>Vertebrata</taxon>
        <taxon>Euteleostomi</taxon>
        <taxon>Actinopterygii</taxon>
        <taxon>Neopterygii</taxon>
        <taxon>Teleostei</taxon>
        <taxon>Protacanthopterygii</taxon>
        <taxon>Salmoniformes</taxon>
        <taxon>Salmonidae</taxon>
        <taxon>Salmoninae</taxon>
        <taxon>Oncorhynchus</taxon>
    </lineage>
</organism>
<feature type="signal peptide" evidence="11">
    <location>
        <begin position="1"/>
        <end position="18"/>
    </location>
</feature>
<keyword evidence="7 11" id="KW-1015">Disulfide bond</keyword>
<proteinExistence type="inferred from homology"/>
<keyword evidence="3 10" id="KW-0479">Metal-binding</keyword>
<dbReference type="EC" id="3.1.1.2" evidence="11"/>
<feature type="chain" id="PRO_5034841633" description="Paraoxonase" evidence="11">
    <location>
        <begin position="19"/>
        <end position="370"/>
    </location>
</feature>
<dbReference type="SUPFAM" id="SSF63829">
    <property type="entry name" value="Calcium-dependent phosphotriesterase"/>
    <property type="match status" value="1"/>
</dbReference>
<dbReference type="FunFam" id="2.120.10.30:FF:000023">
    <property type="entry name" value="Serum paraoxonase/arylesterase 2"/>
    <property type="match status" value="1"/>
</dbReference>
<evidence type="ECO:0000256" key="10">
    <source>
        <dbReference type="PIRSR" id="PIRSR602640-2"/>
    </source>
</evidence>
<protein>
    <recommendedName>
        <fullName evidence="11">Paraoxonase</fullName>
        <ecNumber evidence="11">3.1.1.2</ecNumber>
    </recommendedName>
</protein>
<dbReference type="Proteomes" id="UP000694557">
    <property type="component" value="Unassembled WGS sequence"/>
</dbReference>
<keyword evidence="5 11" id="KW-0378">Hydrolase</keyword>
<dbReference type="InterPro" id="IPR002640">
    <property type="entry name" value="Arylesterase"/>
</dbReference>
<dbReference type="GO" id="GO:0004064">
    <property type="term" value="F:arylesterase activity"/>
    <property type="evidence" value="ECO:0007669"/>
    <property type="project" value="UniProtKB-UniRule"/>
</dbReference>
<evidence type="ECO:0000256" key="2">
    <source>
        <dbReference type="ARBA" id="ARBA00008595"/>
    </source>
</evidence>
<accession>A0A8C7KVR2</accession>
<evidence type="ECO:0000256" key="8">
    <source>
        <dbReference type="ARBA" id="ARBA00023180"/>
    </source>
</evidence>
<evidence type="ECO:0000256" key="5">
    <source>
        <dbReference type="ARBA" id="ARBA00022801"/>
    </source>
</evidence>
<dbReference type="PANTHER" id="PTHR11799">
    <property type="entry name" value="PARAOXONASE"/>
    <property type="match status" value="1"/>
</dbReference>
<dbReference type="PRINTS" id="PR01785">
    <property type="entry name" value="PARAOXONASE"/>
</dbReference>
<feature type="binding site" evidence="10">
    <location>
        <position position="270"/>
    </location>
    <ligand>
        <name>Ca(2+)</name>
        <dbReference type="ChEBI" id="CHEBI:29108"/>
        <label>1</label>
        <note>catalytic</note>
    </ligand>
</feature>
<feature type="binding site" evidence="10">
    <location>
        <position position="224"/>
    </location>
    <ligand>
        <name>Ca(2+)</name>
        <dbReference type="ChEBI" id="CHEBI:29108"/>
        <label>1</label>
        <note>catalytic</note>
    </ligand>
</feature>
<feature type="binding site" evidence="10">
    <location>
        <position position="168"/>
    </location>
    <ligand>
        <name>Ca(2+)</name>
        <dbReference type="ChEBI" id="CHEBI:29108"/>
        <label>1</label>
        <note>catalytic</note>
    </ligand>
</feature>
<evidence type="ECO:0000256" key="4">
    <source>
        <dbReference type="ARBA" id="ARBA00022729"/>
    </source>
</evidence>
<comment type="similarity">
    <text evidence="2 11">Belongs to the paraoxonase family.</text>
</comment>
<feature type="binding site" evidence="10">
    <location>
        <position position="115"/>
    </location>
    <ligand>
        <name>Ca(2+)</name>
        <dbReference type="ChEBI" id="CHEBI:29108"/>
        <label>1</label>
        <note>catalytic</note>
    </ligand>
</feature>
<feature type="binding site" evidence="10">
    <location>
        <position position="54"/>
    </location>
    <ligand>
        <name>Ca(2+)</name>
        <dbReference type="ChEBI" id="CHEBI:29108"/>
        <label>2</label>
    </ligand>
</feature>
<dbReference type="Ensembl" id="ENSOKIT00005110690.1">
    <property type="protein sequence ID" value="ENSOKIP00005103256.1"/>
    <property type="gene ID" value="ENSOKIG00005045485.1"/>
</dbReference>
<name>A0A8C7KVR2_ONCKI</name>
<dbReference type="GO" id="GO:0046872">
    <property type="term" value="F:metal ion binding"/>
    <property type="evidence" value="ECO:0007669"/>
    <property type="project" value="UniProtKB-KW"/>
</dbReference>
<comment type="cofactor">
    <cofactor evidence="10 11">
        <name>Ca(2+)</name>
        <dbReference type="ChEBI" id="CHEBI:29108"/>
    </cofactor>
    <text evidence="10 11">Binds 2 calcium ions per subunit.</text>
</comment>
<dbReference type="GeneTree" id="ENSGT00390000008932"/>
<evidence type="ECO:0000256" key="3">
    <source>
        <dbReference type="ARBA" id="ARBA00022723"/>
    </source>
</evidence>
<reference evidence="12" key="2">
    <citation type="submission" date="2025-09" db="UniProtKB">
        <authorList>
            <consortium name="Ensembl"/>
        </authorList>
    </citation>
    <scope>IDENTIFICATION</scope>
</reference>
<reference evidence="12" key="1">
    <citation type="submission" date="2025-08" db="UniProtKB">
        <authorList>
            <consortium name="Ensembl"/>
        </authorList>
    </citation>
    <scope>IDENTIFICATION</scope>
</reference>
<keyword evidence="4 11" id="KW-0732">Signal</keyword>
<evidence type="ECO:0000313" key="12">
    <source>
        <dbReference type="Ensembl" id="ENSOKIP00005103256.1"/>
    </source>
</evidence>
<dbReference type="PANTHER" id="PTHR11799:SF12">
    <property type="entry name" value="PARAOXONASE-RELATED"/>
    <property type="match status" value="1"/>
</dbReference>
<evidence type="ECO:0000256" key="9">
    <source>
        <dbReference type="PIRSR" id="PIRSR602640-1"/>
    </source>
</evidence>
<dbReference type="InterPro" id="IPR011042">
    <property type="entry name" value="6-blade_b-propeller_TolB-like"/>
</dbReference>
<keyword evidence="8 11" id="KW-0325">Glycoprotein</keyword>
<feature type="active site" description="Proton acceptor" evidence="9">
    <location>
        <position position="113"/>
    </location>
</feature>